<gene>
    <name evidence="6" type="ORF">FJU11_11570</name>
</gene>
<dbReference type="InterPro" id="IPR001129">
    <property type="entry name" value="Membr-assoc_MAPEG"/>
</dbReference>
<name>A0A506U0V4_9HYPH</name>
<feature type="transmembrane region" description="Helical" evidence="5">
    <location>
        <begin position="68"/>
        <end position="97"/>
    </location>
</feature>
<keyword evidence="4 5" id="KW-0472">Membrane</keyword>
<feature type="transmembrane region" description="Helical" evidence="5">
    <location>
        <begin position="6"/>
        <end position="25"/>
    </location>
</feature>
<feature type="transmembrane region" description="Helical" evidence="5">
    <location>
        <begin position="117"/>
        <end position="138"/>
    </location>
</feature>
<keyword evidence="7" id="KW-1185">Reference proteome</keyword>
<evidence type="ECO:0000256" key="3">
    <source>
        <dbReference type="ARBA" id="ARBA00022989"/>
    </source>
</evidence>
<dbReference type="RefSeq" id="WP_141167219.1">
    <property type="nucleotide sequence ID" value="NZ_VHLH01000021.1"/>
</dbReference>
<keyword evidence="2 5" id="KW-0812">Transmembrane</keyword>
<dbReference type="EMBL" id="VHLH01000021">
    <property type="protein sequence ID" value="TPW27400.1"/>
    <property type="molecule type" value="Genomic_DNA"/>
</dbReference>
<comment type="caution">
    <text evidence="6">The sequence shown here is derived from an EMBL/GenBank/DDBJ whole genome shotgun (WGS) entry which is preliminary data.</text>
</comment>
<organism evidence="6 7">
    <name type="scientific">Pararhizobium mangrovi</name>
    <dbReference type="NCBI Taxonomy" id="2590452"/>
    <lineage>
        <taxon>Bacteria</taxon>
        <taxon>Pseudomonadati</taxon>
        <taxon>Pseudomonadota</taxon>
        <taxon>Alphaproteobacteria</taxon>
        <taxon>Hyphomicrobiales</taxon>
        <taxon>Rhizobiaceae</taxon>
        <taxon>Rhizobium/Agrobacterium group</taxon>
        <taxon>Pararhizobium</taxon>
    </lineage>
</organism>
<evidence type="ECO:0000256" key="5">
    <source>
        <dbReference type="SAM" id="Phobius"/>
    </source>
</evidence>
<accession>A0A506U0V4</accession>
<dbReference type="SUPFAM" id="SSF161084">
    <property type="entry name" value="MAPEG domain-like"/>
    <property type="match status" value="1"/>
</dbReference>
<evidence type="ECO:0000313" key="6">
    <source>
        <dbReference type="EMBL" id="TPW27400.1"/>
    </source>
</evidence>
<dbReference type="AlphaFoldDB" id="A0A506U0V4"/>
<evidence type="ECO:0000256" key="1">
    <source>
        <dbReference type="ARBA" id="ARBA00004370"/>
    </source>
</evidence>
<dbReference type="InterPro" id="IPR023352">
    <property type="entry name" value="MAPEG-like_dom_sf"/>
</dbReference>
<dbReference type="GO" id="GO:0016020">
    <property type="term" value="C:membrane"/>
    <property type="evidence" value="ECO:0007669"/>
    <property type="project" value="UniProtKB-SubCell"/>
</dbReference>
<keyword evidence="3 5" id="KW-1133">Transmembrane helix</keyword>
<comment type="subcellular location">
    <subcellularLocation>
        <location evidence="1">Membrane</location>
    </subcellularLocation>
</comment>
<dbReference type="Proteomes" id="UP000320314">
    <property type="component" value="Unassembled WGS sequence"/>
</dbReference>
<dbReference type="OrthoDB" id="5516290at2"/>
<dbReference type="Pfam" id="PF01124">
    <property type="entry name" value="MAPEG"/>
    <property type="match status" value="1"/>
</dbReference>
<evidence type="ECO:0000256" key="4">
    <source>
        <dbReference type="ARBA" id="ARBA00023136"/>
    </source>
</evidence>
<evidence type="ECO:0008006" key="8">
    <source>
        <dbReference type="Google" id="ProtNLM"/>
    </source>
</evidence>
<dbReference type="Gene3D" id="1.20.120.550">
    <property type="entry name" value="Membrane associated eicosanoid/glutathione metabolism-like domain"/>
    <property type="match status" value="1"/>
</dbReference>
<sequence length="139" mass="15536">MSATTMTFWPMIAQTALIYVIYLIGSNRRMAAIRNGETQAKDYLVPNVEPASSATAIRNLSNQFELPVLFYVVCLSLYITHGAGLVAVVLAWVFVASRVVHAYVHVTSNDLRIRRPVFIFGFFVVGAMWIWLALRLLAA</sequence>
<reference evidence="6 7" key="1">
    <citation type="submission" date="2019-06" db="EMBL/GenBank/DDBJ databases">
        <authorList>
            <person name="Li M."/>
        </authorList>
    </citation>
    <scope>NUCLEOTIDE SEQUENCE [LARGE SCALE GENOMIC DNA]</scope>
    <source>
        <strain evidence="6 7">BGMRC6574</strain>
    </source>
</reference>
<evidence type="ECO:0000313" key="7">
    <source>
        <dbReference type="Proteomes" id="UP000320314"/>
    </source>
</evidence>
<proteinExistence type="predicted"/>
<evidence type="ECO:0000256" key="2">
    <source>
        <dbReference type="ARBA" id="ARBA00022692"/>
    </source>
</evidence>
<protein>
    <recommendedName>
        <fullName evidence="8">MAPEG family protein</fullName>
    </recommendedName>
</protein>